<organism evidence="1 2">
    <name type="scientific">Ancylostoma ceylanicum</name>
    <dbReference type="NCBI Taxonomy" id="53326"/>
    <lineage>
        <taxon>Eukaryota</taxon>
        <taxon>Metazoa</taxon>
        <taxon>Ecdysozoa</taxon>
        <taxon>Nematoda</taxon>
        <taxon>Chromadorea</taxon>
        <taxon>Rhabditida</taxon>
        <taxon>Rhabditina</taxon>
        <taxon>Rhabditomorpha</taxon>
        <taxon>Strongyloidea</taxon>
        <taxon>Ancylostomatidae</taxon>
        <taxon>Ancylostomatinae</taxon>
        <taxon>Ancylostoma</taxon>
    </lineage>
</organism>
<reference evidence="2" key="1">
    <citation type="journal article" date="2015" name="Nat. Genet.">
        <title>The genome and transcriptome of the zoonotic hookworm Ancylostoma ceylanicum identify infection-specific gene families.</title>
        <authorList>
            <person name="Schwarz E.M."/>
            <person name="Hu Y."/>
            <person name="Antoshechkin I."/>
            <person name="Miller M.M."/>
            <person name="Sternberg P.W."/>
            <person name="Aroian R.V."/>
        </authorList>
    </citation>
    <scope>NUCLEOTIDE SEQUENCE</scope>
    <source>
        <strain evidence="2">HY135</strain>
    </source>
</reference>
<evidence type="ECO:0000313" key="1">
    <source>
        <dbReference type="EMBL" id="EYC33624.1"/>
    </source>
</evidence>
<evidence type="ECO:0000313" key="2">
    <source>
        <dbReference type="Proteomes" id="UP000024635"/>
    </source>
</evidence>
<sequence>MFFEAQNAESAHCQNLAHRCSTEMCRCRTTLPNFEEQYQAVYSSQSGTNGMKSFIIDRHSFLLFIGGFRTEIQNVSNVFLVDMSVS</sequence>
<keyword evidence="2" id="KW-1185">Reference proteome</keyword>
<protein>
    <submittedName>
        <fullName evidence="1">Uncharacterized protein</fullName>
    </submittedName>
</protein>
<proteinExistence type="predicted"/>
<accession>A0A016W1B4</accession>
<dbReference type="AlphaFoldDB" id="A0A016W1B4"/>
<comment type="caution">
    <text evidence="1">The sequence shown here is derived from an EMBL/GenBank/DDBJ whole genome shotgun (WGS) entry which is preliminary data.</text>
</comment>
<dbReference type="EMBL" id="JARK01001338">
    <property type="protein sequence ID" value="EYC33624.1"/>
    <property type="molecule type" value="Genomic_DNA"/>
</dbReference>
<name>A0A016W1B4_9BILA</name>
<dbReference type="Proteomes" id="UP000024635">
    <property type="component" value="Unassembled WGS sequence"/>
</dbReference>
<gene>
    <name evidence="1" type="primary">Acey_s0002.g902</name>
    <name evidence="1" type="ORF">Y032_0002g902</name>
</gene>